<keyword evidence="9" id="KW-1185">Reference proteome</keyword>
<evidence type="ECO:0000256" key="4">
    <source>
        <dbReference type="ARBA" id="ARBA00022946"/>
    </source>
</evidence>
<dbReference type="InterPro" id="IPR001781">
    <property type="entry name" value="Znf_LIM"/>
</dbReference>
<organism evidence="8 9">
    <name type="scientific">Cichlidogyrus casuarinus</name>
    <dbReference type="NCBI Taxonomy" id="1844966"/>
    <lineage>
        <taxon>Eukaryota</taxon>
        <taxon>Metazoa</taxon>
        <taxon>Spiralia</taxon>
        <taxon>Lophotrochozoa</taxon>
        <taxon>Platyhelminthes</taxon>
        <taxon>Monogenea</taxon>
        <taxon>Monopisthocotylea</taxon>
        <taxon>Dactylogyridea</taxon>
        <taxon>Ancyrocephalidae</taxon>
        <taxon>Cichlidogyrus</taxon>
    </lineage>
</organism>
<evidence type="ECO:0000256" key="5">
    <source>
        <dbReference type="ARBA" id="ARBA00023038"/>
    </source>
</evidence>
<dbReference type="PROSITE" id="PS50023">
    <property type="entry name" value="LIM_DOMAIN_2"/>
    <property type="match status" value="1"/>
</dbReference>
<evidence type="ECO:0000256" key="1">
    <source>
        <dbReference type="ARBA" id="ARBA00007692"/>
    </source>
</evidence>
<dbReference type="Gene3D" id="1.25.70.10">
    <property type="entry name" value="Transcription termination factor 3, mitochondrial"/>
    <property type="match status" value="1"/>
</dbReference>
<accession>A0ABD2QCG9</accession>
<dbReference type="CDD" id="cd08368">
    <property type="entry name" value="LIM"/>
    <property type="match status" value="1"/>
</dbReference>
<dbReference type="PROSITE" id="PS00478">
    <property type="entry name" value="LIM_DOMAIN_1"/>
    <property type="match status" value="1"/>
</dbReference>
<comment type="caution">
    <text evidence="8">The sequence shown here is derived from an EMBL/GenBank/DDBJ whole genome shotgun (WGS) entry which is preliminary data.</text>
</comment>
<dbReference type="Proteomes" id="UP001626550">
    <property type="component" value="Unassembled WGS sequence"/>
</dbReference>
<dbReference type="AlphaFoldDB" id="A0ABD2QCG9"/>
<evidence type="ECO:0000313" key="8">
    <source>
        <dbReference type="EMBL" id="KAL3317237.1"/>
    </source>
</evidence>
<dbReference type="InterPro" id="IPR003690">
    <property type="entry name" value="MTERF"/>
</dbReference>
<name>A0ABD2QCG9_9PLAT</name>
<gene>
    <name evidence="8" type="primary">MTERFD1</name>
    <name evidence="8" type="ORF">Ciccas_004102</name>
</gene>
<dbReference type="Pfam" id="PF00412">
    <property type="entry name" value="LIM"/>
    <property type="match status" value="1"/>
</dbReference>
<keyword evidence="4" id="KW-0809">Transit peptide</keyword>
<dbReference type="InterPro" id="IPR038538">
    <property type="entry name" value="MTERF_sf"/>
</dbReference>
<dbReference type="Pfam" id="PF02536">
    <property type="entry name" value="mTERF"/>
    <property type="match status" value="1"/>
</dbReference>
<comment type="similarity">
    <text evidence="1">Belongs to the mTERF family.</text>
</comment>
<protein>
    <submittedName>
        <fullName evidence="8">mTERF domain containing 1</fullName>
    </submittedName>
</protein>
<dbReference type="PANTHER" id="PTHR46074:SF5">
    <property type="entry name" value="LIM DOMAIN-CONTAINING PROTEIN C"/>
    <property type="match status" value="1"/>
</dbReference>
<dbReference type="Gene3D" id="2.10.110.10">
    <property type="entry name" value="Cysteine Rich Protein"/>
    <property type="match status" value="1"/>
</dbReference>
<feature type="domain" description="LIM zinc-binding" evidence="7">
    <location>
        <begin position="487"/>
        <end position="548"/>
    </location>
</feature>
<reference evidence="8 9" key="1">
    <citation type="submission" date="2024-11" db="EMBL/GenBank/DDBJ databases">
        <title>Adaptive evolution of stress response genes in parasites aligns with host niche diversity.</title>
        <authorList>
            <person name="Hahn C."/>
            <person name="Resl P."/>
        </authorList>
    </citation>
    <scope>NUCLEOTIDE SEQUENCE [LARGE SCALE GENOMIC DNA]</scope>
    <source>
        <strain evidence="8">EGGRZ-B1_66</strain>
        <tissue evidence="8">Body</tissue>
    </source>
</reference>
<keyword evidence="3 6" id="KW-0862">Zinc</keyword>
<keyword evidence="5 6" id="KW-0440">LIM domain</keyword>
<evidence type="ECO:0000256" key="6">
    <source>
        <dbReference type="PROSITE-ProRule" id="PRU00125"/>
    </source>
</evidence>
<sequence>MNINLHLVERFPGAANFLLKADFDKHIKPVLIHFNDYGFTHAEIKRLVQIYPMILHKGIHYLDQYVEYFADHGFSSEQAVQLIAANPLLLEKPLLEMDSLLGFIQKTYKLKLSDFRSMLLTNPMIITVEEKRIKDNLVVFTKYLDIQLVELREAVIKEPIILTTKADRLMKNYALLHDQLQLPSQIILRFPQSLPVHYFILRDRLSFLVHCGKFPLNPEECSQVLPSSQNDDSYMTALSHNSLGNSLERLSNKTQKSSRCESTAMQYHTCDDEFDSIVDTNLSVVSTPSPSTWLETPEKTLSLSSEEDDATFVHNEVNIKREVVFPDAMDAEQQDSITSTFKSSDTGTNYVKVIKSDSGFTSHSSSSKMINITDHSDHQIAVSPSEPKPQEKRRPVQIVREIPITRSSINSKFAPNVMNHDSCSSSVESLNEIALNNLNHNYKSKTISIHPARGSPALYRKEYPYERINEKKESSIRTVGLNLFQTPDCGNCKAPVYPAEMVKACGQAYHKTCFRCSYCRNRLDAGYSVEENGDLLCKAHAFAKKFKTSLEPDFHQVDRSSERSNGKL</sequence>
<proteinExistence type="inferred from homology"/>
<evidence type="ECO:0000256" key="2">
    <source>
        <dbReference type="ARBA" id="ARBA00022723"/>
    </source>
</evidence>
<dbReference type="SMART" id="SM00132">
    <property type="entry name" value="LIM"/>
    <property type="match status" value="1"/>
</dbReference>
<evidence type="ECO:0000313" key="9">
    <source>
        <dbReference type="Proteomes" id="UP001626550"/>
    </source>
</evidence>
<dbReference type="SUPFAM" id="SSF57716">
    <property type="entry name" value="Glucocorticoid receptor-like (DNA-binding domain)"/>
    <property type="match status" value="1"/>
</dbReference>
<evidence type="ECO:0000259" key="7">
    <source>
        <dbReference type="PROSITE" id="PS50023"/>
    </source>
</evidence>
<dbReference type="GO" id="GO:0046872">
    <property type="term" value="F:metal ion binding"/>
    <property type="evidence" value="ECO:0007669"/>
    <property type="project" value="UniProtKB-KW"/>
</dbReference>
<evidence type="ECO:0000256" key="3">
    <source>
        <dbReference type="ARBA" id="ARBA00022833"/>
    </source>
</evidence>
<dbReference type="PANTHER" id="PTHR46074">
    <property type="entry name" value="CYSTEINE-RICH PROTEIN CRIP FAMILY MEMBER"/>
    <property type="match status" value="1"/>
</dbReference>
<keyword evidence="2 6" id="KW-0479">Metal-binding</keyword>
<dbReference type="EMBL" id="JBJKFK010000410">
    <property type="protein sequence ID" value="KAL3317237.1"/>
    <property type="molecule type" value="Genomic_DNA"/>
</dbReference>